<reference evidence="1 2" key="1">
    <citation type="journal article" date="2014" name="Int. J. Syst. Evol. Microbiol.">
        <title>Thermococcus paralvinellae sp. nov. and Thermococcus cleftensis sp. nov. of hyperthermophilic heterotrophs from deep-sea hydrothermal vents.</title>
        <authorList>
            <person name="Hensley S.A."/>
            <person name="Jung J.H."/>
            <person name="Park C.S."/>
            <person name="Holden J.F."/>
        </authorList>
    </citation>
    <scope>NUCLEOTIDE SEQUENCE [LARGE SCALE GENOMIC DNA]</scope>
    <source>
        <strain evidence="1 2">ES1</strain>
    </source>
</reference>
<name>W0I834_9EURY</name>
<dbReference type="KEGG" id="ths:TES1_1191"/>
<dbReference type="RefSeq" id="WP_042681168.1">
    <property type="nucleotide sequence ID" value="NZ_CP006965.1"/>
</dbReference>
<keyword evidence="2" id="KW-1185">Reference proteome</keyword>
<dbReference type="OrthoDB" id="379817at2157"/>
<dbReference type="EMBL" id="CP006965">
    <property type="protein sequence ID" value="AHF80573.1"/>
    <property type="molecule type" value="Genomic_DNA"/>
</dbReference>
<proteinExistence type="predicted"/>
<protein>
    <submittedName>
        <fullName evidence="1">Uncharacterized protein</fullName>
    </submittedName>
</protein>
<dbReference type="HOGENOM" id="CLU_043634_0_0_2"/>
<gene>
    <name evidence="1" type="ORF">TES1_1191</name>
</gene>
<dbReference type="GeneID" id="24907473"/>
<dbReference type="AlphaFoldDB" id="W0I834"/>
<dbReference type="STRING" id="582419.TES1_1191"/>
<organism evidence="1 2">
    <name type="scientific">Thermococcus paralvinellae</name>
    <dbReference type="NCBI Taxonomy" id="582419"/>
    <lineage>
        <taxon>Archaea</taxon>
        <taxon>Methanobacteriati</taxon>
        <taxon>Methanobacteriota</taxon>
        <taxon>Thermococci</taxon>
        <taxon>Thermococcales</taxon>
        <taxon>Thermococcaceae</taxon>
        <taxon>Thermococcus</taxon>
    </lineage>
</organism>
<evidence type="ECO:0000313" key="1">
    <source>
        <dbReference type="EMBL" id="AHF80573.1"/>
    </source>
</evidence>
<accession>W0I834</accession>
<evidence type="ECO:0000313" key="2">
    <source>
        <dbReference type="Proteomes" id="UP000019027"/>
    </source>
</evidence>
<dbReference type="Proteomes" id="UP000019027">
    <property type="component" value="Chromosome"/>
</dbReference>
<sequence>MKRGTAQLPTPPAGTKIIKETTPPLQEVALKTLKNLGVDIKLETGDVEERKSKIFSWLVKNELIEVGEENGKPVVKASDKLRKILGTKNSKAVAAMIKWAAEEEGTTLEHVEPVAKVLAALEEFRQISKKKDPALAKALEKAMKSKHTIREIYYMLQGIYTPEELSRKWSEKFGTISLVQMFERYPELAKATLKAMEEMKKKGITAPPVPKYWANLPQKIKDGAAAVKGFEKALSFATAGRLAFSAFESIAIRGLPESGREIETLLSEILERIPLLAPWVKEIPEQLQKEVKQLARLLALMKDPEYIGVLEAELQPMVEKIPESKKVGLFRRESPRRKVEDFATLLMEGNLSEEEAERKAEELKGYLKAYLSEDEIEALLDGLMLPFRAKKFLKAYGGR</sequence>